<keyword evidence="2" id="KW-1185">Reference proteome</keyword>
<dbReference type="HOGENOM" id="CLU_117389_0_0_1"/>
<evidence type="ECO:0000313" key="2">
    <source>
        <dbReference type="Proteomes" id="UP000008021"/>
    </source>
</evidence>
<dbReference type="STRING" id="40149.A0A0E0D131"/>
<dbReference type="AlphaFoldDB" id="A0A0E0D131"/>
<proteinExistence type="predicted"/>
<dbReference type="EnsemblPlants" id="OMERI03G16820.1">
    <property type="protein sequence ID" value="OMERI03G16820.1"/>
    <property type="gene ID" value="OMERI03G16820"/>
</dbReference>
<reference evidence="1" key="1">
    <citation type="submission" date="2015-04" db="UniProtKB">
        <authorList>
            <consortium name="EnsemblPlants"/>
        </authorList>
    </citation>
    <scope>IDENTIFICATION</scope>
</reference>
<name>A0A0E0D131_9ORYZ</name>
<reference evidence="1" key="2">
    <citation type="submission" date="2018-05" db="EMBL/GenBank/DDBJ databases">
        <title>OmerRS3 (Oryza meridionalis Reference Sequence Version 3).</title>
        <authorList>
            <person name="Zhang J."/>
            <person name="Kudrna D."/>
            <person name="Lee S."/>
            <person name="Talag J."/>
            <person name="Welchert J."/>
            <person name="Wing R.A."/>
        </authorList>
    </citation>
    <scope>NUCLEOTIDE SEQUENCE [LARGE SCALE GENOMIC DNA]</scope>
    <source>
        <strain evidence="1">cv. OR44</strain>
    </source>
</reference>
<dbReference type="Gramene" id="OMERI03G16820.1">
    <property type="protein sequence ID" value="OMERI03G16820.1"/>
    <property type="gene ID" value="OMERI03G16820"/>
</dbReference>
<dbReference type="Proteomes" id="UP000008021">
    <property type="component" value="Chromosome 3"/>
</dbReference>
<evidence type="ECO:0000313" key="1">
    <source>
        <dbReference type="EnsemblPlants" id="OMERI03G16820.1"/>
    </source>
</evidence>
<sequence>MLGVPSKVVELVEVPQAIQADVDAPKNKDKNEALQATKRTNWASLTLNHVKRSIVSFQHDKVILKGNQILLRVISIPVMLWYWEKFRVSHIDPSIDYTARDEKKARKREKIMYGEYWDEKKARKRGKIMYGVGQVFMWSLHAEVHGTLEWIKIFRRKLAAILVGSASNDNTEIPSYKK</sequence>
<accession>A0A0E0D131</accession>
<protein>
    <submittedName>
        <fullName evidence="1">Uncharacterized protein</fullName>
    </submittedName>
</protein>
<organism evidence="1">
    <name type="scientific">Oryza meridionalis</name>
    <dbReference type="NCBI Taxonomy" id="40149"/>
    <lineage>
        <taxon>Eukaryota</taxon>
        <taxon>Viridiplantae</taxon>
        <taxon>Streptophyta</taxon>
        <taxon>Embryophyta</taxon>
        <taxon>Tracheophyta</taxon>
        <taxon>Spermatophyta</taxon>
        <taxon>Magnoliopsida</taxon>
        <taxon>Liliopsida</taxon>
        <taxon>Poales</taxon>
        <taxon>Poaceae</taxon>
        <taxon>BOP clade</taxon>
        <taxon>Oryzoideae</taxon>
        <taxon>Oryzeae</taxon>
        <taxon>Oryzinae</taxon>
        <taxon>Oryza</taxon>
    </lineage>
</organism>